<feature type="domain" description="Threonine/serine exporter-like N-terminal" evidence="8">
    <location>
        <begin position="108"/>
        <end position="354"/>
    </location>
</feature>
<feature type="compositionally biased region" description="Pro residues" evidence="6">
    <location>
        <begin position="30"/>
        <end position="42"/>
    </location>
</feature>
<gene>
    <name evidence="10" type="ORF">AWH69_00345</name>
</gene>
<evidence type="ECO:0000313" key="10">
    <source>
        <dbReference type="EMBL" id="OAB88305.1"/>
    </source>
</evidence>
<feature type="region of interest" description="Disordered" evidence="6">
    <location>
        <begin position="528"/>
        <end position="548"/>
    </location>
</feature>
<feature type="transmembrane region" description="Helical" evidence="7">
    <location>
        <begin position="493"/>
        <end position="520"/>
    </location>
</feature>
<sequence>MSDRPRGARTGRQAWLPGQYRQPRQTQPIPTQPGLPSQPIPVKPATAPTKPPQGTKAAQPRPRRRPTVRGEAPTETLPMLGSLRGTPYRDPRVTRAVAEEHAVAEVIDVCLRVGELMLRSGAGAPSVEAAVIGVAVAAGVDEMDIDLTMQSLHIQARTPSGSSISRLRVVRAPQMDFGRLASVHSLVDDVISGETSIDQARVRLQEIRRAPRTWARWIVTTSQGAVAAGVAMALGAGWVGVLVALLTAIVVDRVLRALAAVHLPDFYTGAVGGAVATVVAFVAYALGSIEWFPMTPSDFAYVVAGGIVMLLPARTITSAMEDIIGGYPVTGTARLFAVLLHSFGLIVGVAAGLTASLAVVEMLGVVLSPPDVGRLAWASASPQTVLIGSAIVGAAGAITVQARRRMLVPAALLGVVAVGLASYLTQSGLGRVTATGIAAVTLGFAARLVALRMDSPPITLGIPASFGLMPGLSIFIGLYHLTVPGSDAGAQGWTSVLTALGIILAIATGVTLGEVLAAPLDSPVNQRRRLAGVRDTRDDPSGAVHPGT</sequence>
<feature type="compositionally biased region" description="Low complexity" evidence="6">
    <location>
        <begin position="43"/>
        <end position="58"/>
    </location>
</feature>
<evidence type="ECO:0008006" key="12">
    <source>
        <dbReference type="Google" id="ProtNLM"/>
    </source>
</evidence>
<accession>A0A176QET6</accession>
<evidence type="ECO:0000259" key="9">
    <source>
        <dbReference type="Pfam" id="PF12821"/>
    </source>
</evidence>
<dbReference type="InterPro" id="IPR024528">
    <property type="entry name" value="ThrE_2"/>
</dbReference>
<feature type="transmembrane region" description="Helical" evidence="7">
    <location>
        <begin position="432"/>
        <end position="450"/>
    </location>
</feature>
<keyword evidence="11" id="KW-1185">Reference proteome</keyword>
<dbReference type="InterPro" id="IPR010619">
    <property type="entry name" value="ThrE-like_N"/>
</dbReference>
<comment type="caution">
    <text evidence="10">The sequence shown here is derived from an EMBL/GenBank/DDBJ whole genome shotgun (WGS) entry which is preliminary data.</text>
</comment>
<reference evidence="10 11" key="1">
    <citation type="submission" date="2016-01" db="EMBL/GenBank/DDBJ databases">
        <title>Janibacter melonis strain CD11_4 genome sequencing and assembly.</title>
        <authorList>
            <person name="Nair G.R."/>
            <person name="Kaur G."/>
            <person name="Chander A.M."/>
            <person name="Mayilraj S."/>
        </authorList>
    </citation>
    <scope>NUCLEOTIDE SEQUENCE [LARGE SCALE GENOMIC DNA]</scope>
    <source>
        <strain evidence="10 11">CD11-4</strain>
    </source>
</reference>
<comment type="similarity">
    <text evidence="5">Belongs to the ThrE exporter (TC 2.A.79) family.</text>
</comment>
<keyword evidence="2 7" id="KW-0812">Transmembrane</keyword>
<evidence type="ECO:0000256" key="6">
    <source>
        <dbReference type="SAM" id="MobiDB-lite"/>
    </source>
</evidence>
<feature type="transmembrane region" description="Helical" evidence="7">
    <location>
        <begin position="380"/>
        <end position="400"/>
    </location>
</feature>
<feature type="transmembrane region" description="Helical" evidence="7">
    <location>
        <begin position="267"/>
        <end position="287"/>
    </location>
</feature>
<evidence type="ECO:0000256" key="7">
    <source>
        <dbReference type="SAM" id="Phobius"/>
    </source>
</evidence>
<dbReference type="GO" id="GO:0022857">
    <property type="term" value="F:transmembrane transporter activity"/>
    <property type="evidence" value="ECO:0007669"/>
    <property type="project" value="InterPro"/>
</dbReference>
<dbReference type="PANTHER" id="PTHR31082">
    <property type="entry name" value="PHEROMONE-REGULATED MEMBRANE PROTEIN 10"/>
    <property type="match status" value="1"/>
</dbReference>
<dbReference type="Pfam" id="PF12821">
    <property type="entry name" value="ThrE_2"/>
    <property type="match status" value="1"/>
</dbReference>
<evidence type="ECO:0000259" key="8">
    <source>
        <dbReference type="Pfam" id="PF06738"/>
    </source>
</evidence>
<feature type="domain" description="Threonine/Serine exporter ThrE" evidence="9">
    <location>
        <begin position="387"/>
        <end position="514"/>
    </location>
</feature>
<name>A0A176QET6_9MICO</name>
<dbReference type="RefSeq" id="WP_068269829.1">
    <property type="nucleotide sequence ID" value="NZ_LQZG01000001.1"/>
</dbReference>
<comment type="subcellular location">
    <subcellularLocation>
        <location evidence="1">Membrane</location>
        <topology evidence="1">Multi-pass membrane protein</topology>
    </subcellularLocation>
</comment>
<proteinExistence type="inferred from homology"/>
<dbReference type="AlphaFoldDB" id="A0A176QET6"/>
<protein>
    <recommendedName>
        <fullName evidence="12">Threonine/serine exporter family protein</fullName>
    </recommendedName>
</protein>
<evidence type="ECO:0000313" key="11">
    <source>
        <dbReference type="Proteomes" id="UP000076976"/>
    </source>
</evidence>
<dbReference type="InterPro" id="IPR051361">
    <property type="entry name" value="ThrE/Ser_Exporter"/>
</dbReference>
<feature type="transmembrane region" description="Helical" evidence="7">
    <location>
        <begin position="462"/>
        <end position="481"/>
    </location>
</feature>
<feature type="transmembrane region" description="Helical" evidence="7">
    <location>
        <begin position="407"/>
        <end position="426"/>
    </location>
</feature>
<keyword evidence="3 7" id="KW-1133">Transmembrane helix</keyword>
<feature type="transmembrane region" description="Helical" evidence="7">
    <location>
        <begin position="338"/>
        <end position="360"/>
    </location>
</feature>
<keyword evidence="4 7" id="KW-0472">Membrane</keyword>
<dbReference type="STRING" id="262209.AWH69_00345"/>
<evidence type="ECO:0000256" key="3">
    <source>
        <dbReference type="ARBA" id="ARBA00022989"/>
    </source>
</evidence>
<evidence type="ECO:0000256" key="5">
    <source>
        <dbReference type="ARBA" id="ARBA00034125"/>
    </source>
</evidence>
<organism evidence="10 11">
    <name type="scientific">Janibacter melonis</name>
    <dbReference type="NCBI Taxonomy" id="262209"/>
    <lineage>
        <taxon>Bacteria</taxon>
        <taxon>Bacillati</taxon>
        <taxon>Actinomycetota</taxon>
        <taxon>Actinomycetes</taxon>
        <taxon>Micrococcales</taxon>
        <taxon>Intrasporangiaceae</taxon>
        <taxon>Janibacter</taxon>
    </lineage>
</organism>
<feature type="transmembrane region" description="Helical" evidence="7">
    <location>
        <begin position="299"/>
        <end position="317"/>
    </location>
</feature>
<evidence type="ECO:0000256" key="2">
    <source>
        <dbReference type="ARBA" id="ARBA00022692"/>
    </source>
</evidence>
<dbReference type="Pfam" id="PF06738">
    <property type="entry name" value="ThrE"/>
    <property type="match status" value="1"/>
</dbReference>
<dbReference type="PANTHER" id="PTHR31082:SF4">
    <property type="entry name" value="PHEROMONE-REGULATED MEMBRANE PROTEIN 10"/>
    <property type="match status" value="1"/>
</dbReference>
<dbReference type="GO" id="GO:0016020">
    <property type="term" value="C:membrane"/>
    <property type="evidence" value="ECO:0007669"/>
    <property type="project" value="UniProtKB-SubCell"/>
</dbReference>
<evidence type="ECO:0000256" key="1">
    <source>
        <dbReference type="ARBA" id="ARBA00004141"/>
    </source>
</evidence>
<evidence type="ECO:0000256" key="4">
    <source>
        <dbReference type="ARBA" id="ARBA00023136"/>
    </source>
</evidence>
<dbReference type="EMBL" id="LQZG01000001">
    <property type="protein sequence ID" value="OAB88305.1"/>
    <property type="molecule type" value="Genomic_DNA"/>
</dbReference>
<dbReference type="Proteomes" id="UP000076976">
    <property type="component" value="Unassembled WGS sequence"/>
</dbReference>
<feature type="region of interest" description="Disordered" evidence="6">
    <location>
        <begin position="1"/>
        <end position="88"/>
    </location>
</feature>